<protein>
    <recommendedName>
        <fullName evidence="5">Pentapeptide repeat-containing protein</fullName>
    </recommendedName>
</protein>
<feature type="region of interest" description="Disordered" evidence="1">
    <location>
        <begin position="227"/>
        <end position="260"/>
    </location>
</feature>
<proteinExistence type="predicted"/>
<reference evidence="3" key="1">
    <citation type="journal article" date="2023" name="Int. J. Syst. Evol. Microbiol.">
        <title>&lt;i&gt;Shewanella septentrionalis&lt;/i&gt; sp. nov. and &lt;i&gt;Shewanella holmiensis&lt;/i&gt; sp. nov., isolated from Baltic Sea water and sediments.</title>
        <authorList>
            <person name="Martin-Rodriguez A.J."/>
            <person name="Thorell K."/>
            <person name="Joffre E."/>
            <person name="Jensie-Markopoulos S."/>
            <person name="Moore E.R.B."/>
            <person name="Sjoling A."/>
        </authorList>
    </citation>
    <scope>NUCLEOTIDE SEQUENCE</scope>
    <source>
        <strain evidence="3">SP1W3</strain>
    </source>
</reference>
<feature type="signal peptide" evidence="2">
    <location>
        <begin position="1"/>
        <end position="28"/>
    </location>
</feature>
<dbReference type="Proteomes" id="UP001155604">
    <property type="component" value="Unassembled WGS sequence"/>
</dbReference>
<feature type="compositionally biased region" description="Acidic residues" evidence="1">
    <location>
        <begin position="237"/>
        <end position="259"/>
    </location>
</feature>
<accession>A0A9X2WSK0</accession>
<gene>
    <name evidence="3" type="ORF">NE536_04815</name>
</gene>
<evidence type="ECO:0000256" key="1">
    <source>
        <dbReference type="SAM" id="MobiDB-lite"/>
    </source>
</evidence>
<evidence type="ECO:0000313" key="3">
    <source>
        <dbReference type="EMBL" id="MCT7944685.1"/>
    </source>
</evidence>
<keyword evidence="4" id="KW-1185">Reference proteome</keyword>
<dbReference type="AlphaFoldDB" id="A0A9X2WSK0"/>
<feature type="chain" id="PRO_5040861546" description="Pentapeptide repeat-containing protein" evidence="2">
    <location>
        <begin position="29"/>
        <end position="440"/>
    </location>
</feature>
<evidence type="ECO:0000256" key="2">
    <source>
        <dbReference type="SAM" id="SignalP"/>
    </source>
</evidence>
<evidence type="ECO:0000313" key="4">
    <source>
        <dbReference type="Proteomes" id="UP001155604"/>
    </source>
</evidence>
<organism evidence="3 4">
    <name type="scientific">Shewanella septentrionalis</name>
    <dbReference type="NCBI Taxonomy" id="2952223"/>
    <lineage>
        <taxon>Bacteria</taxon>
        <taxon>Pseudomonadati</taxon>
        <taxon>Pseudomonadota</taxon>
        <taxon>Gammaproteobacteria</taxon>
        <taxon>Alteromonadales</taxon>
        <taxon>Shewanellaceae</taxon>
        <taxon>Shewanella</taxon>
    </lineage>
</organism>
<evidence type="ECO:0008006" key="5">
    <source>
        <dbReference type="Google" id="ProtNLM"/>
    </source>
</evidence>
<dbReference type="EMBL" id="JAMTCC010000006">
    <property type="protein sequence ID" value="MCT7944685.1"/>
    <property type="molecule type" value="Genomic_DNA"/>
</dbReference>
<sequence>MPSAHYPRFLSLIALYSLLACSIFPASAALDRDQALATFDSQTVPLIEQAIALGETAPEDRIDDALDRHQGDALAVIREGIPQRLAIKAKQQLTLANEYLRYFKELQQQVPHASQCHQPELVADFRAQIKELNAYVDRLNTYPKLQNLGDAFPALMDMNINQTRVNTLTSLFHRFRLCVLGDDTPAIVDGLTGEKGDAIANAFINAFAAKQGLPHPTASQNMADEMAEDDAPTRDDMGDEQALEEDIEPDNSESDEPETELATVISQPISAVKFSNMPLNDCIQKQTKLFAIQQSQELSLLNCQFNPTDIVTLQDLSAFNNLDTLSLKGGTLSALGNLNSNNLKTLMLTDMKVTDFSGKNIKLDSLFLSRISSNNWPSLIELNVKTISIDKTVNCAELKPLLASKKLIPIHPGLSPTDMAERMQQAETNGIPLLMLECAI</sequence>
<keyword evidence="2" id="KW-0732">Signal</keyword>
<dbReference type="RefSeq" id="WP_261271958.1">
    <property type="nucleotide sequence ID" value="NZ_JAMTCC010000006.1"/>
</dbReference>
<name>A0A9X2WSK0_9GAMM</name>
<comment type="caution">
    <text evidence="3">The sequence shown here is derived from an EMBL/GenBank/DDBJ whole genome shotgun (WGS) entry which is preliminary data.</text>
</comment>